<reference evidence="2" key="3">
    <citation type="submission" date="2025-09" db="UniProtKB">
        <authorList>
            <consortium name="Ensembl"/>
        </authorList>
    </citation>
    <scope>IDENTIFICATION</scope>
</reference>
<proteinExistence type="predicted"/>
<dbReference type="Proteomes" id="UP000694580">
    <property type="component" value="Chromosome 19"/>
</dbReference>
<dbReference type="Pfam" id="PF08208">
    <property type="entry name" value="RNA_polI_A34"/>
    <property type="match status" value="1"/>
</dbReference>
<dbReference type="GO" id="GO:0006360">
    <property type="term" value="P:transcription by RNA polymerase I"/>
    <property type="evidence" value="ECO:0007669"/>
    <property type="project" value="InterPro"/>
</dbReference>
<organism evidence="2 3">
    <name type="scientific">Denticeps clupeoides</name>
    <name type="common">denticle herring</name>
    <dbReference type="NCBI Taxonomy" id="299321"/>
    <lineage>
        <taxon>Eukaryota</taxon>
        <taxon>Metazoa</taxon>
        <taxon>Chordata</taxon>
        <taxon>Craniata</taxon>
        <taxon>Vertebrata</taxon>
        <taxon>Euteleostomi</taxon>
        <taxon>Actinopterygii</taxon>
        <taxon>Neopterygii</taxon>
        <taxon>Teleostei</taxon>
        <taxon>Clupei</taxon>
        <taxon>Clupeiformes</taxon>
        <taxon>Denticipitoidei</taxon>
        <taxon>Denticipitidae</taxon>
        <taxon>Denticeps</taxon>
    </lineage>
</organism>
<dbReference type="Ensembl" id="ENSDCDT00010063986.1">
    <property type="protein sequence ID" value="ENSDCDP00010053481.1"/>
    <property type="gene ID" value="ENSDCDG00010031055.1"/>
</dbReference>
<dbReference type="GO" id="GO:0005736">
    <property type="term" value="C:RNA polymerase I complex"/>
    <property type="evidence" value="ECO:0007669"/>
    <property type="project" value="TreeGrafter"/>
</dbReference>
<dbReference type="PANTHER" id="PTHR15484">
    <property type="entry name" value="DNA-DIRECTED RNA POLYMERASE I SUBUNIT RPA34"/>
    <property type="match status" value="1"/>
</dbReference>
<feature type="region of interest" description="Disordered" evidence="1">
    <location>
        <begin position="163"/>
        <end position="291"/>
    </location>
</feature>
<evidence type="ECO:0000313" key="3">
    <source>
        <dbReference type="Proteomes" id="UP000694580"/>
    </source>
</evidence>
<accession>A0AAY4E949</accession>
<dbReference type="GO" id="GO:0003723">
    <property type="term" value="F:RNA binding"/>
    <property type="evidence" value="ECO:0007669"/>
    <property type="project" value="TreeGrafter"/>
</dbReference>
<name>A0AAY4E949_9TELE</name>
<reference evidence="2 3" key="1">
    <citation type="submission" date="2020-06" db="EMBL/GenBank/DDBJ databases">
        <authorList>
            <consortium name="Wellcome Sanger Institute Data Sharing"/>
        </authorList>
    </citation>
    <scope>NUCLEOTIDE SEQUENCE [LARGE SCALE GENOMIC DNA]</scope>
</reference>
<dbReference type="GeneTree" id="ENSGT00450000040362"/>
<evidence type="ECO:0000313" key="2">
    <source>
        <dbReference type="Ensembl" id="ENSDCDP00010053481.1"/>
    </source>
</evidence>
<dbReference type="InterPro" id="IPR013240">
    <property type="entry name" value="DNA-dir_RNA_pol1_su_RPA34"/>
</dbReference>
<evidence type="ECO:0008006" key="4">
    <source>
        <dbReference type="Google" id="ProtNLM"/>
    </source>
</evidence>
<feature type="compositionally biased region" description="Basic residues" evidence="1">
    <location>
        <begin position="237"/>
        <end position="246"/>
    </location>
</feature>
<feature type="compositionally biased region" description="Basic residues" evidence="1">
    <location>
        <begin position="281"/>
        <end position="291"/>
    </location>
</feature>
<dbReference type="AlphaFoldDB" id="A0AAY4E949"/>
<sequence length="291" mass="31416">MSADSESEGDSSSPVTVLTEKPSKYECPADFVSMCYKPCSKTLPDISCGNDKELWLIKAPASFNPLVLTCVSFFSLSGKKVPLSGLRMIQACGEGESQQTYRILAGSNGSNNLHLLTTNPGQPGACLCATGFCGILNICENYGGCSSNQELVAVPAAPPPHVPEGLRQRFQPFGGATPASAAFSSMVEPSGVVKSDPESGEESRKQTRKRKIKSEDVHYDQSQLTVSDGDVTEGKKQTKKKKKKKDKDRDVEESEELVPVVMNIKQESADADYALTDPPVKKKKKKKSKTD</sequence>
<dbReference type="PANTHER" id="PTHR15484:SF8">
    <property type="entry name" value="DNA-DIRECTED RNA POLYMERASE I SUBUNIT RPA34"/>
    <property type="match status" value="1"/>
</dbReference>
<keyword evidence="3" id="KW-1185">Reference proteome</keyword>
<feature type="compositionally biased region" description="Basic and acidic residues" evidence="1">
    <location>
        <begin position="195"/>
        <end position="205"/>
    </location>
</feature>
<evidence type="ECO:0000256" key="1">
    <source>
        <dbReference type="SAM" id="MobiDB-lite"/>
    </source>
</evidence>
<reference evidence="2" key="2">
    <citation type="submission" date="2025-08" db="UniProtKB">
        <authorList>
            <consortium name="Ensembl"/>
        </authorList>
    </citation>
    <scope>IDENTIFICATION</scope>
</reference>
<dbReference type="Gene3D" id="6.20.250.70">
    <property type="match status" value="1"/>
</dbReference>
<gene>
    <name evidence="2" type="primary">polr1g</name>
</gene>
<protein>
    <recommendedName>
        <fullName evidence="4">CD3e molecule, epsilon associated protein</fullName>
    </recommendedName>
</protein>